<reference evidence="2 3" key="1">
    <citation type="submission" date="2019-09" db="EMBL/GenBank/DDBJ databases">
        <title>Draft genome sequence of various Type strains from the CCUG.</title>
        <authorList>
            <person name="Pineiro-Iglesias B."/>
            <person name="Tunovic T."/>
            <person name="Unosson C."/>
            <person name="Inganas E."/>
            <person name="Ohlen M."/>
            <person name="Cardew S."/>
            <person name="Jensie-Markopoulos S."/>
            <person name="Salva-Serra F."/>
            <person name="Jaen-Luchoro D."/>
            <person name="Karlsson R."/>
            <person name="Svensson-Stadler L."/>
            <person name="Chun J."/>
            <person name="Moore E."/>
        </authorList>
    </citation>
    <scope>NUCLEOTIDE SEQUENCE [LARGE SCALE GENOMIC DNA]</scope>
    <source>
        <strain evidence="2 3">CCUG 32756T</strain>
    </source>
</reference>
<dbReference type="AlphaFoldDB" id="A0A5M9QSD3"/>
<evidence type="ECO:0000256" key="1">
    <source>
        <dbReference type="SAM" id="Phobius"/>
    </source>
</evidence>
<evidence type="ECO:0000313" key="2">
    <source>
        <dbReference type="EMBL" id="KAA8711121.1"/>
    </source>
</evidence>
<dbReference type="Proteomes" id="UP000323707">
    <property type="component" value="Unassembled WGS sequence"/>
</dbReference>
<proteinExistence type="predicted"/>
<keyword evidence="1" id="KW-1133">Transmembrane helix</keyword>
<feature type="transmembrane region" description="Helical" evidence="1">
    <location>
        <begin position="15"/>
        <end position="35"/>
    </location>
</feature>
<gene>
    <name evidence="2" type="ORF">F4V45_01175</name>
</gene>
<dbReference type="RefSeq" id="WP_150336693.1">
    <property type="nucleotide sequence ID" value="NZ_JAERIX010000025.1"/>
</dbReference>
<sequence length="99" mass="11400">MDLGFIYELINKENIFIFIAGFMAGFGAGSALMRCGEKQVRYESKQRGCFYAFEKRGYITIYLFYKNGKLVNIGCPYKQKRLCQAPYCSLLDSSCKELE</sequence>
<keyword evidence="1" id="KW-0812">Transmembrane</keyword>
<protein>
    <submittedName>
        <fullName evidence="2">Uncharacterized protein</fullName>
    </submittedName>
</protein>
<name>A0A5M9QSD3_9HELI</name>
<accession>A0A5M9QSD3</accession>
<evidence type="ECO:0000313" key="3">
    <source>
        <dbReference type="Proteomes" id="UP000323707"/>
    </source>
</evidence>
<keyword evidence="1" id="KW-0472">Membrane</keyword>
<dbReference type="EMBL" id="VXKE01000004">
    <property type="protein sequence ID" value="KAA8711121.1"/>
    <property type="molecule type" value="Genomic_DNA"/>
</dbReference>
<organism evidence="2 3">
    <name type="scientific">Helicobacter canis</name>
    <dbReference type="NCBI Taxonomy" id="29419"/>
    <lineage>
        <taxon>Bacteria</taxon>
        <taxon>Pseudomonadati</taxon>
        <taxon>Campylobacterota</taxon>
        <taxon>Epsilonproteobacteria</taxon>
        <taxon>Campylobacterales</taxon>
        <taxon>Helicobacteraceae</taxon>
        <taxon>Helicobacter</taxon>
    </lineage>
</organism>
<comment type="caution">
    <text evidence="2">The sequence shown here is derived from an EMBL/GenBank/DDBJ whole genome shotgun (WGS) entry which is preliminary data.</text>
</comment>